<dbReference type="Gene3D" id="6.10.140.1310">
    <property type="match status" value="1"/>
</dbReference>
<dbReference type="STRING" id="742823.HMPREF9465_01858"/>
<evidence type="ECO:0000259" key="1">
    <source>
        <dbReference type="Pfam" id="PF16778"/>
    </source>
</evidence>
<organism evidence="2 3">
    <name type="scientific">Sutterella wadsworthensis 2_1_59BFAA</name>
    <dbReference type="NCBI Taxonomy" id="742823"/>
    <lineage>
        <taxon>Bacteria</taxon>
        <taxon>Pseudomonadati</taxon>
        <taxon>Pseudomonadota</taxon>
        <taxon>Betaproteobacteria</taxon>
        <taxon>Burkholderiales</taxon>
        <taxon>Sutterellaceae</taxon>
        <taxon>Sutterella</taxon>
    </lineage>
</organism>
<dbReference type="RefSeq" id="WP_005436359.1">
    <property type="nucleotide sequence ID" value="NZ_JH815519.1"/>
</dbReference>
<dbReference type="Pfam" id="PF16778">
    <property type="entry name" value="Phage_tail_APC"/>
    <property type="match status" value="1"/>
</dbReference>
<evidence type="ECO:0000313" key="3">
    <source>
        <dbReference type="Proteomes" id="UP000005835"/>
    </source>
</evidence>
<dbReference type="PATRIC" id="fig|742823.3.peg.1852"/>
<proteinExistence type="predicted"/>
<keyword evidence="3" id="KW-1185">Reference proteome</keyword>
<comment type="caution">
    <text evidence="2">The sequence shown here is derived from an EMBL/GenBank/DDBJ whole genome shotgun (WGS) entry which is preliminary data.</text>
</comment>
<dbReference type="AlphaFoldDB" id="K1JG24"/>
<dbReference type="InterPro" id="IPR031893">
    <property type="entry name" value="Phage_tail_APC"/>
</dbReference>
<sequence>MTTSFKKAYKFDASGFFEHELTVQVMDGQLVPPSCTLIAPFGDEGEDGSKFYRFTGDAWAAELKPTCAADLVGVVVSHHSQTPHDIEMRSLIQKFAQEEGYREKRGEDLSWSVEKIPEKTPEEKLAETEEEVRSKRDRLIADTDYLLMNDYPVSSEDLESVKAYRQALRDVPQQDGFPYEVVWPKAPDVFKATNE</sequence>
<gene>
    <name evidence="2" type="ORF">HMPREF9465_01858</name>
</gene>
<protein>
    <recommendedName>
        <fullName evidence="1">Phage tail assembly chaperone-like domain-containing protein</fullName>
    </recommendedName>
</protein>
<dbReference type="EMBL" id="ADMG01000039">
    <property type="protein sequence ID" value="EKB30560.1"/>
    <property type="molecule type" value="Genomic_DNA"/>
</dbReference>
<dbReference type="Proteomes" id="UP000005835">
    <property type="component" value="Unassembled WGS sequence"/>
</dbReference>
<accession>K1JG24</accession>
<feature type="domain" description="Phage tail assembly chaperone-like" evidence="1">
    <location>
        <begin position="130"/>
        <end position="188"/>
    </location>
</feature>
<name>K1JG24_9BURK</name>
<dbReference type="eggNOG" id="ENOG5033D9N">
    <property type="taxonomic scope" value="Bacteria"/>
</dbReference>
<dbReference type="HOGENOM" id="CLU_1395689_0_0_4"/>
<reference evidence="2 3" key="1">
    <citation type="submission" date="2012-05" db="EMBL/GenBank/DDBJ databases">
        <title>The Genome Sequence of Sutterella wadsworthensis 2_1_59BFAA.</title>
        <authorList>
            <consortium name="The Broad Institute Genome Sequencing Platform"/>
            <person name="Earl A."/>
            <person name="Ward D."/>
            <person name="Feldgarden M."/>
            <person name="Gevers D."/>
            <person name="Daigneault M."/>
            <person name="Strauss J."/>
            <person name="Allen-Vercoe E."/>
            <person name="Walker B."/>
            <person name="Young S.K."/>
            <person name="Zeng Q."/>
            <person name="Gargeya S."/>
            <person name="Fitzgerald M."/>
            <person name="Haas B."/>
            <person name="Abouelleil A."/>
            <person name="Alvarado L."/>
            <person name="Arachchi H.M."/>
            <person name="Berlin A.M."/>
            <person name="Chapman S.B."/>
            <person name="Goldberg J."/>
            <person name="Griggs A."/>
            <person name="Gujja S."/>
            <person name="Hansen M."/>
            <person name="Howarth C."/>
            <person name="Imamovic A."/>
            <person name="Larimer J."/>
            <person name="McCowen C."/>
            <person name="Montmayeur A."/>
            <person name="Murphy C."/>
            <person name="Neiman D."/>
            <person name="Pearson M."/>
            <person name="Priest M."/>
            <person name="Roberts A."/>
            <person name="Saif S."/>
            <person name="Shea T."/>
            <person name="Sisk P."/>
            <person name="Sykes S."/>
            <person name="Wortman J."/>
            <person name="Nusbaum C."/>
            <person name="Birren B."/>
        </authorList>
    </citation>
    <scope>NUCLEOTIDE SEQUENCE [LARGE SCALE GENOMIC DNA]</scope>
    <source>
        <strain evidence="2 3">2_1_59BFAA</strain>
    </source>
</reference>
<evidence type="ECO:0000313" key="2">
    <source>
        <dbReference type="EMBL" id="EKB30560.1"/>
    </source>
</evidence>